<evidence type="ECO:0000256" key="1">
    <source>
        <dbReference type="ARBA" id="ARBA00004123"/>
    </source>
</evidence>
<dbReference type="RefSeq" id="XP_009824127.1">
    <property type="nucleotide sequence ID" value="XM_009825825.1"/>
</dbReference>
<dbReference type="VEuPathDB" id="FungiDB:H257_02270"/>
<sequence length="194" mass="21993">MFLQRTMEMLASCPSDVAAWNEAGSSFMVKDVSVLERRVLPQYFRHNHFASFTRQLRFYGFEKAKVPLIHTTAATHDEVLCWEFTHPKFLRDAPHKLDTIRRKTCTDPTPKWNADEVADLRSDLSTLQAKMSVLLGHVSTLATVLHDIAKDEETAVEWDAPSLWGDMDELLLLGTESFATSNVDTFVDGTVFSL</sequence>
<evidence type="ECO:0000313" key="6">
    <source>
        <dbReference type="EMBL" id="ETV85655.1"/>
    </source>
</evidence>
<dbReference type="Gene3D" id="1.10.10.10">
    <property type="entry name" value="Winged helix-like DNA-binding domain superfamily/Winged helix DNA-binding domain"/>
    <property type="match status" value="1"/>
</dbReference>
<dbReference type="PANTHER" id="PTHR10015">
    <property type="entry name" value="HEAT SHOCK TRANSCRIPTION FACTOR"/>
    <property type="match status" value="1"/>
</dbReference>
<evidence type="ECO:0000259" key="5">
    <source>
        <dbReference type="SMART" id="SM00415"/>
    </source>
</evidence>
<dbReference type="EMBL" id="KI913117">
    <property type="protein sequence ID" value="ETV85655.1"/>
    <property type="molecule type" value="Genomic_DNA"/>
</dbReference>
<dbReference type="GO" id="GO:0003700">
    <property type="term" value="F:DNA-binding transcription factor activity"/>
    <property type="evidence" value="ECO:0007669"/>
    <property type="project" value="InterPro"/>
</dbReference>
<reference evidence="6" key="1">
    <citation type="submission" date="2013-12" db="EMBL/GenBank/DDBJ databases">
        <title>The Genome Sequence of Aphanomyces astaci APO3.</title>
        <authorList>
            <consortium name="The Broad Institute Genomics Platform"/>
            <person name="Russ C."/>
            <person name="Tyler B."/>
            <person name="van West P."/>
            <person name="Dieguez-Uribeondo J."/>
            <person name="Young S.K."/>
            <person name="Zeng Q."/>
            <person name="Gargeya S."/>
            <person name="Fitzgerald M."/>
            <person name="Abouelleil A."/>
            <person name="Alvarado L."/>
            <person name="Chapman S.B."/>
            <person name="Gainer-Dewar J."/>
            <person name="Goldberg J."/>
            <person name="Griggs A."/>
            <person name="Gujja S."/>
            <person name="Hansen M."/>
            <person name="Howarth C."/>
            <person name="Imamovic A."/>
            <person name="Ireland A."/>
            <person name="Larimer J."/>
            <person name="McCowan C."/>
            <person name="Murphy C."/>
            <person name="Pearson M."/>
            <person name="Poon T.W."/>
            <person name="Priest M."/>
            <person name="Roberts A."/>
            <person name="Saif S."/>
            <person name="Shea T."/>
            <person name="Sykes S."/>
            <person name="Wortman J."/>
            <person name="Nusbaum C."/>
            <person name="Birren B."/>
        </authorList>
    </citation>
    <scope>NUCLEOTIDE SEQUENCE [LARGE SCALE GENOMIC DNA]</scope>
    <source>
        <strain evidence="6">APO3</strain>
    </source>
</reference>
<comment type="subcellular location">
    <subcellularLocation>
        <location evidence="1">Nucleus</location>
    </subcellularLocation>
</comment>
<evidence type="ECO:0000256" key="4">
    <source>
        <dbReference type="RuleBase" id="RU004020"/>
    </source>
</evidence>
<dbReference type="PRINTS" id="PR00056">
    <property type="entry name" value="HSFDOMAIN"/>
</dbReference>
<name>W4H0Y3_APHAT</name>
<dbReference type="Pfam" id="PF00447">
    <property type="entry name" value="HSF_DNA-bind"/>
    <property type="match status" value="1"/>
</dbReference>
<dbReference type="PANTHER" id="PTHR10015:SF206">
    <property type="entry name" value="HSF-TYPE DNA-BINDING DOMAIN-CONTAINING PROTEIN"/>
    <property type="match status" value="1"/>
</dbReference>
<accession>W4H0Y3</accession>
<evidence type="ECO:0000256" key="2">
    <source>
        <dbReference type="ARBA" id="ARBA00023125"/>
    </source>
</evidence>
<feature type="domain" description="HSF-type DNA-binding" evidence="5">
    <location>
        <begin position="2"/>
        <end position="103"/>
    </location>
</feature>
<dbReference type="GeneID" id="20804266"/>
<keyword evidence="3" id="KW-0539">Nucleus</keyword>
<gene>
    <name evidence="6" type="ORF">H257_02270</name>
</gene>
<dbReference type="SMART" id="SM00415">
    <property type="entry name" value="HSF"/>
    <property type="match status" value="1"/>
</dbReference>
<comment type="similarity">
    <text evidence="4">Belongs to the HSF family.</text>
</comment>
<dbReference type="AlphaFoldDB" id="W4H0Y3"/>
<dbReference type="InterPro" id="IPR036390">
    <property type="entry name" value="WH_DNA-bd_sf"/>
</dbReference>
<organism evidence="6">
    <name type="scientific">Aphanomyces astaci</name>
    <name type="common">Crayfish plague agent</name>
    <dbReference type="NCBI Taxonomy" id="112090"/>
    <lineage>
        <taxon>Eukaryota</taxon>
        <taxon>Sar</taxon>
        <taxon>Stramenopiles</taxon>
        <taxon>Oomycota</taxon>
        <taxon>Saprolegniomycetes</taxon>
        <taxon>Saprolegniales</taxon>
        <taxon>Verrucalvaceae</taxon>
        <taxon>Aphanomyces</taxon>
    </lineage>
</organism>
<evidence type="ECO:0000256" key="3">
    <source>
        <dbReference type="ARBA" id="ARBA00023242"/>
    </source>
</evidence>
<proteinExistence type="inferred from homology"/>
<dbReference type="InterPro" id="IPR000232">
    <property type="entry name" value="HSF_DNA-bd"/>
</dbReference>
<keyword evidence="2" id="KW-0238">DNA-binding</keyword>
<dbReference type="GO" id="GO:0005634">
    <property type="term" value="C:nucleus"/>
    <property type="evidence" value="ECO:0007669"/>
    <property type="project" value="UniProtKB-SubCell"/>
</dbReference>
<dbReference type="STRING" id="112090.W4H0Y3"/>
<dbReference type="InterPro" id="IPR036388">
    <property type="entry name" value="WH-like_DNA-bd_sf"/>
</dbReference>
<dbReference type="OrthoDB" id="60033at2759"/>
<protein>
    <recommendedName>
        <fullName evidence="5">HSF-type DNA-binding domain-containing protein</fullName>
    </recommendedName>
</protein>
<dbReference type="GO" id="GO:0043565">
    <property type="term" value="F:sequence-specific DNA binding"/>
    <property type="evidence" value="ECO:0007669"/>
    <property type="project" value="InterPro"/>
</dbReference>
<dbReference type="SUPFAM" id="SSF46785">
    <property type="entry name" value="Winged helix' DNA-binding domain"/>
    <property type="match status" value="1"/>
</dbReference>